<dbReference type="EC" id="2.1.1.33" evidence="7"/>
<dbReference type="SUPFAM" id="SSF53335">
    <property type="entry name" value="S-adenosyl-L-methionine-dependent methyltransferases"/>
    <property type="match status" value="1"/>
</dbReference>
<feature type="binding site" evidence="7">
    <location>
        <position position="141"/>
    </location>
    <ligand>
        <name>S-adenosyl-L-methionine</name>
        <dbReference type="ChEBI" id="CHEBI:59789"/>
    </ligand>
</feature>
<evidence type="ECO:0000313" key="8">
    <source>
        <dbReference type="EMBL" id="MDR6726663.1"/>
    </source>
</evidence>
<gene>
    <name evidence="7" type="primary">trmB</name>
    <name evidence="8" type="ORF">J2W91_005185</name>
</gene>
<organism evidence="8 9">
    <name type="scientific">Paenibacillus amylolyticus</name>
    <dbReference type="NCBI Taxonomy" id="1451"/>
    <lineage>
        <taxon>Bacteria</taxon>
        <taxon>Bacillati</taxon>
        <taxon>Bacillota</taxon>
        <taxon>Bacilli</taxon>
        <taxon>Bacillales</taxon>
        <taxon>Paenibacillaceae</taxon>
        <taxon>Paenibacillus</taxon>
    </lineage>
</organism>
<protein>
    <recommendedName>
        <fullName evidence="7">tRNA (guanine-N(7)-)-methyltransferase</fullName>
        <ecNumber evidence="7">2.1.1.33</ecNumber>
    </recommendedName>
    <alternativeName>
        <fullName evidence="7">tRNA (guanine(46)-N(7))-methyltransferase</fullName>
    </alternativeName>
    <alternativeName>
        <fullName evidence="7">tRNA(m7G46)-methyltransferase</fullName>
    </alternativeName>
</protein>
<evidence type="ECO:0000256" key="4">
    <source>
        <dbReference type="ARBA" id="ARBA00022679"/>
    </source>
</evidence>
<dbReference type="Pfam" id="PF02390">
    <property type="entry name" value="Methyltransf_4"/>
    <property type="match status" value="1"/>
</dbReference>
<comment type="similarity">
    <text evidence="7">Belongs to the class I-like SAM-binding methyltransferase superfamily. TrmB family.</text>
</comment>
<feature type="binding site" evidence="7">
    <location>
        <position position="107"/>
    </location>
    <ligand>
        <name>S-adenosyl-L-methionine</name>
        <dbReference type="ChEBI" id="CHEBI:59789"/>
    </ligand>
</feature>
<comment type="caution">
    <text evidence="7">Lacks conserved residue(s) required for the propagation of feature annotation.</text>
</comment>
<dbReference type="GO" id="GO:0008176">
    <property type="term" value="F:tRNA (guanine(46)-N7)-methyltransferase activity"/>
    <property type="evidence" value="ECO:0007669"/>
    <property type="project" value="UniProtKB-UniRule"/>
</dbReference>
<feature type="binding site" evidence="7">
    <location>
        <position position="82"/>
    </location>
    <ligand>
        <name>S-adenosyl-L-methionine</name>
        <dbReference type="ChEBI" id="CHEBI:59789"/>
    </ligand>
</feature>
<comment type="catalytic activity">
    <reaction evidence="1 7">
        <text>guanosine(46) in tRNA + S-adenosyl-L-methionine = N(7)-methylguanosine(46) in tRNA + S-adenosyl-L-homocysteine</text>
        <dbReference type="Rhea" id="RHEA:42708"/>
        <dbReference type="Rhea" id="RHEA-COMP:10188"/>
        <dbReference type="Rhea" id="RHEA-COMP:10189"/>
        <dbReference type="ChEBI" id="CHEBI:57856"/>
        <dbReference type="ChEBI" id="CHEBI:59789"/>
        <dbReference type="ChEBI" id="CHEBI:74269"/>
        <dbReference type="ChEBI" id="CHEBI:74480"/>
        <dbReference type="EC" id="2.1.1.33"/>
    </reaction>
</comment>
<keyword evidence="3 7" id="KW-0489">Methyltransferase</keyword>
<evidence type="ECO:0000256" key="5">
    <source>
        <dbReference type="ARBA" id="ARBA00022691"/>
    </source>
</evidence>
<evidence type="ECO:0000313" key="9">
    <source>
        <dbReference type="Proteomes" id="UP001254832"/>
    </source>
</evidence>
<dbReference type="InterPro" id="IPR003358">
    <property type="entry name" value="tRNA_(Gua-N-7)_MeTrfase_Trmb"/>
</dbReference>
<feature type="binding site" evidence="7">
    <location>
        <begin position="237"/>
        <end position="240"/>
    </location>
    <ligand>
        <name>substrate</name>
    </ligand>
</feature>
<dbReference type="NCBIfam" id="NF001080">
    <property type="entry name" value="PRK00121.2-2"/>
    <property type="match status" value="1"/>
</dbReference>
<feature type="binding site" evidence="7">
    <location>
        <position position="199"/>
    </location>
    <ligand>
        <name>substrate</name>
    </ligand>
</feature>
<dbReference type="HAMAP" id="MF_01057">
    <property type="entry name" value="tRNA_methyltr_TrmB"/>
    <property type="match status" value="1"/>
</dbReference>
<evidence type="ECO:0000256" key="3">
    <source>
        <dbReference type="ARBA" id="ARBA00022603"/>
    </source>
</evidence>
<dbReference type="PANTHER" id="PTHR23417:SF14">
    <property type="entry name" value="PENTACOTRIPEPTIDE-REPEAT REGION OF PRORP DOMAIN-CONTAINING PROTEIN"/>
    <property type="match status" value="1"/>
</dbReference>
<dbReference type="PANTHER" id="PTHR23417">
    <property type="entry name" value="3-DEOXY-D-MANNO-OCTULOSONIC-ACID TRANSFERASE/TRNA GUANINE-N 7 - -METHYLTRANSFERASE"/>
    <property type="match status" value="1"/>
</dbReference>
<keyword evidence="4 7" id="KW-0808">Transferase</keyword>
<dbReference type="Proteomes" id="UP001254832">
    <property type="component" value="Unassembled WGS sequence"/>
</dbReference>
<evidence type="ECO:0000256" key="7">
    <source>
        <dbReference type="HAMAP-Rule" id="MF_01057"/>
    </source>
</evidence>
<dbReference type="PROSITE" id="PS51625">
    <property type="entry name" value="SAM_MT_TRMB"/>
    <property type="match status" value="1"/>
</dbReference>
<dbReference type="InterPro" id="IPR055361">
    <property type="entry name" value="tRNA_methyltr_TrmB_bact"/>
</dbReference>
<dbReference type="NCBIfam" id="TIGR00091">
    <property type="entry name" value="tRNA (guanosine(46)-N7)-methyltransferase TrmB"/>
    <property type="match status" value="1"/>
</dbReference>
<evidence type="ECO:0000256" key="1">
    <source>
        <dbReference type="ARBA" id="ARBA00000142"/>
    </source>
</evidence>
<evidence type="ECO:0000256" key="2">
    <source>
        <dbReference type="ARBA" id="ARBA00003015"/>
    </source>
</evidence>
<feature type="binding site" evidence="7">
    <location>
        <position position="167"/>
    </location>
    <ligand>
        <name>substrate</name>
    </ligand>
</feature>
<keyword evidence="5 7" id="KW-0949">S-adenosyl-L-methionine</keyword>
<name>A0AAP5LRJ8_PAEAM</name>
<comment type="pathway">
    <text evidence="7">tRNA modification; N(7)-methylguanine-tRNA biosynthesis.</text>
</comment>
<evidence type="ECO:0000256" key="6">
    <source>
        <dbReference type="ARBA" id="ARBA00022694"/>
    </source>
</evidence>
<dbReference type="EMBL" id="JAVDTR010000019">
    <property type="protein sequence ID" value="MDR6726663.1"/>
    <property type="molecule type" value="Genomic_DNA"/>
</dbReference>
<feature type="binding site" evidence="7">
    <location>
        <position position="163"/>
    </location>
    <ligand>
        <name>S-adenosyl-L-methionine</name>
        <dbReference type="ChEBI" id="CHEBI:59789"/>
    </ligand>
</feature>
<sequence>MKIATSGNSEDSFFIALYNWSVLRQNEAETSMDKRRNKMRLRGRKGIRENLEEQVDLVVLEPNQYKGKWSELFGNDHPIFVEFGMGKGQFISQMSYKYPEFNFIGIDMYDELVRRASEKARNAWSQAEVETPPNLKLALANIEQIEDVFEPEELERIYLNFSDPWPKAKHARRRLTHPRFLKKYKELLNTKGQIHFKTDSETLFDFSLNAIADFGLQMTNISLNLHRDGLNEEHVMTEYEQKFMGKGMNIHRVEVVVGEEALREYQQMRLDKYKVREVSEETGETQE</sequence>
<dbReference type="AlphaFoldDB" id="A0AAP5LRJ8"/>
<reference evidence="8" key="1">
    <citation type="submission" date="2023-07" db="EMBL/GenBank/DDBJ databases">
        <title>Sorghum-associated microbial communities from plants grown in Nebraska, USA.</title>
        <authorList>
            <person name="Schachtman D."/>
        </authorList>
    </citation>
    <scope>NUCLEOTIDE SEQUENCE</scope>
    <source>
        <strain evidence="8">BE80</strain>
    </source>
</reference>
<dbReference type="GO" id="GO:0043527">
    <property type="term" value="C:tRNA methyltransferase complex"/>
    <property type="evidence" value="ECO:0007669"/>
    <property type="project" value="TreeGrafter"/>
</dbReference>
<dbReference type="InterPro" id="IPR029063">
    <property type="entry name" value="SAM-dependent_MTases_sf"/>
</dbReference>
<proteinExistence type="inferred from homology"/>
<dbReference type="Gene3D" id="3.40.50.150">
    <property type="entry name" value="Vaccinia Virus protein VP39"/>
    <property type="match status" value="1"/>
</dbReference>
<comment type="caution">
    <text evidence="8">The sequence shown here is derived from an EMBL/GenBank/DDBJ whole genome shotgun (WGS) entry which is preliminary data.</text>
</comment>
<comment type="function">
    <text evidence="2 7">Catalyzes the formation of N(7)-methylguanine at position 46 (m7G46) in tRNA.</text>
</comment>
<keyword evidence="6 7" id="KW-0819">tRNA processing</keyword>
<accession>A0AAP5LRJ8</accession>